<reference evidence="2 3" key="1">
    <citation type="submission" date="2015-08" db="EMBL/GenBank/DDBJ databases">
        <title>Genome sequencing of Penicillium nordicum.</title>
        <authorList>
            <person name="Nguyen H.D."/>
            <person name="Seifert K.A."/>
        </authorList>
    </citation>
    <scope>NUCLEOTIDE SEQUENCE [LARGE SCALE GENOMIC DNA]</scope>
    <source>
        <strain evidence="2 3">DAOMC 185683</strain>
    </source>
</reference>
<proteinExistence type="predicted"/>
<keyword evidence="3" id="KW-1185">Reference proteome</keyword>
<accession>A0A0M8P5L3</accession>
<sequence>MRSLTKDLAVPRIEYFRKTTNNAGETAGYRIRTDWEGCCRPKGLRVECRKVEVFRISLTTRFGRTSGDFVRLALSESRDSRSPHLGLCHRVDKWTIRLSALSSTPFECSIHVCCFLEQFVEDGSVKKTHESKSPAPTSPSPFSGSTITQCL</sequence>
<dbReference type="EMBL" id="LHQQ01000069">
    <property type="protein sequence ID" value="KOS44007.1"/>
    <property type="molecule type" value="Genomic_DNA"/>
</dbReference>
<comment type="caution">
    <text evidence="2">The sequence shown here is derived from an EMBL/GenBank/DDBJ whole genome shotgun (WGS) entry which is preliminary data.</text>
</comment>
<evidence type="ECO:0000313" key="3">
    <source>
        <dbReference type="Proteomes" id="UP000037696"/>
    </source>
</evidence>
<dbReference type="Proteomes" id="UP000037696">
    <property type="component" value="Unassembled WGS sequence"/>
</dbReference>
<feature type="region of interest" description="Disordered" evidence="1">
    <location>
        <begin position="127"/>
        <end position="151"/>
    </location>
</feature>
<organism evidence="2 3">
    <name type="scientific">Penicillium nordicum</name>
    <dbReference type="NCBI Taxonomy" id="229535"/>
    <lineage>
        <taxon>Eukaryota</taxon>
        <taxon>Fungi</taxon>
        <taxon>Dikarya</taxon>
        <taxon>Ascomycota</taxon>
        <taxon>Pezizomycotina</taxon>
        <taxon>Eurotiomycetes</taxon>
        <taxon>Eurotiomycetidae</taxon>
        <taxon>Eurotiales</taxon>
        <taxon>Aspergillaceae</taxon>
        <taxon>Penicillium</taxon>
    </lineage>
</organism>
<evidence type="ECO:0000256" key="1">
    <source>
        <dbReference type="SAM" id="MobiDB-lite"/>
    </source>
</evidence>
<dbReference type="AlphaFoldDB" id="A0A0M8P5L3"/>
<gene>
    <name evidence="2" type="ORF">ACN38_g5091</name>
</gene>
<name>A0A0M8P5L3_9EURO</name>
<feature type="compositionally biased region" description="Polar residues" evidence="1">
    <location>
        <begin position="140"/>
        <end position="151"/>
    </location>
</feature>
<protein>
    <submittedName>
        <fullName evidence="2">Uncharacterized protein</fullName>
    </submittedName>
</protein>
<evidence type="ECO:0000313" key="2">
    <source>
        <dbReference type="EMBL" id="KOS44007.1"/>
    </source>
</evidence>